<dbReference type="Gene3D" id="3.90.1150.10">
    <property type="entry name" value="Aspartate Aminotransferase, domain 1"/>
    <property type="match status" value="1"/>
</dbReference>
<dbReference type="EMBL" id="MFIX01000051">
    <property type="protein sequence ID" value="OGG05432.1"/>
    <property type="molecule type" value="Genomic_DNA"/>
</dbReference>
<feature type="modified residue" description="N6-(pyridoxal phosphate)lysine" evidence="7">
    <location>
        <position position="267"/>
    </location>
</feature>
<reference evidence="8 9" key="1">
    <citation type="journal article" date="2016" name="Nat. Commun.">
        <title>Thousands of microbial genomes shed light on interconnected biogeochemical processes in an aquifer system.</title>
        <authorList>
            <person name="Anantharaman K."/>
            <person name="Brown C.T."/>
            <person name="Hug L.A."/>
            <person name="Sharon I."/>
            <person name="Castelle C.J."/>
            <person name="Probst A.J."/>
            <person name="Thomas B.C."/>
            <person name="Singh A."/>
            <person name="Wilkins M.J."/>
            <person name="Karaoz U."/>
            <person name="Brodie E.L."/>
            <person name="Williams K.H."/>
            <person name="Hubbard S.S."/>
            <person name="Banfield J.F."/>
        </authorList>
    </citation>
    <scope>NUCLEOTIDE SEQUENCE [LARGE SCALE GENOMIC DNA]</scope>
</reference>
<evidence type="ECO:0000313" key="9">
    <source>
        <dbReference type="Proteomes" id="UP000179129"/>
    </source>
</evidence>
<dbReference type="GO" id="GO:0005737">
    <property type="term" value="C:cytoplasm"/>
    <property type="evidence" value="ECO:0007669"/>
    <property type="project" value="UniProtKB-SubCell"/>
</dbReference>
<keyword evidence="7" id="KW-0963">Cytoplasm</keyword>
<dbReference type="InterPro" id="IPR005814">
    <property type="entry name" value="Aminotrans_3"/>
</dbReference>
<protein>
    <recommendedName>
        <fullName evidence="7">Glutamate-1-semialdehyde 2,1-aminomutase</fullName>
        <shortName evidence="7">GSA</shortName>
        <ecNumber evidence="7">5.4.3.8</ecNumber>
    </recommendedName>
    <alternativeName>
        <fullName evidence="7">Glutamate-1-semialdehyde aminotransferase</fullName>
        <shortName evidence="7">GSA-AT</shortName>
    </alternativeName>
</protein>
<evidence type="ECO:0000256" key="1">
    <source>
        <dbReference type="ARBA" id="ARBA00001933"/>
    </source>
</evidence>
<dbReference type="PANTHER" id="PTHR43713:SF3">
    <property type="entry name" value="GLUTAMATE-1-SEMIALDEHYDE 2,1-AMINOMUTASE 1, CHLOROPLASTIC-RELATED"/>
    <property type="match status" value="1"/>
</dbReference>
<evidence type="ECO:0000256" key="7">
    <source>
        <dbReference type="HAMAP-Rule" id="MF_00375"/>
    </source>
</evidence>
<keyword evidence="4 7" id="KW-0663">Pyridoxal phosphate</keyword>
<dbReference type="STRING" id="1817867.A3F83_06200"/>
<comment type="cofactor">
    <cofactor evidence="1 7">
        <name>pyridoxal 5'-phosphate</name>
        <dbReference type="ChEBI" id="CHEBI:597326"/>
    </cofactor>
</comment>
<comment type="subunit">
    <text evidence="7">Homodimer.</text>
</comment>
<dbReference type="Proteomes" id="UP000179129">
    <property type="component" value="Unassembled WGS sequence"/>
</dbReference>
<dbReference type="InterPro" id="IPR049704">
    <property type="entry name" value="Aminotrans_3_PPA_site"/>
</dbReference>
<dbReference type="GO" id="GO:0006782">
    <property type="term" value="P:protoporphyrinogen IX biosynthetic process"/>
    <property type="evidence" value="ECO:0007669"/>
    <property type="project" value="UniProtKB-UniRule"/>
</dbReference>
<comment type="catalytic activity">
    <reaction evidence="7">
        <text>(S)-4-amino-5-oxopentanoate = 5-aminolevulinate</text>
        <dbReference type="Rhea" id="RHEA:14265"/>
        <dbReference type="ChEBI" id="CHEBI:57501"/>
        <dbReference type="ChEBI" id="CHEBI:356416"/>
        <dbReference type="EC" id="5.4.3.8"/>
    </reaction>
</comment>
<evidence type="ECO:0000256" key="3">
    <source>
        <dbReference type="ARBA" id="ARBA00008981"/>
    </source>
</evidence>
<dbReference type="InterPro" id="IPR015421">
    <property type="entry name" value="PyrdxlP-dep_Trfase_major"/>
</dbReference>
<evidence type="ECO:0000313" key="8">
    <source>
        <dbReference type="EMBL" id="OGG05432.1"/>
    </source>
</evidence>
<evidence type="ECO:0000256" key="2">
    <source>
        <dbReference type="ARBA" id="ARBA00004819"/>
    </source>
</evidence>
<dbReference type="SUPFAM" id="SSF53383">
    <property type="entry name" value="PLP-dependent transferases"/>
    <property type="match status" value="1"/>
</dbReference>
<evidence type="ECO:0000256" key="4">
    <source>
        <dbReference type="ARBA" id="ARBA00022898"/>
    </source>
</evidence>
<dbReference type="GO" id="GO:0008483">
    <property type="term" value="F:transaminase activity"/>
    <property type="evidence" value="ECO:0007669"/>
    <property type="project" value="InterPro"/>
</dbReference>
<dbReference type="PROSITE" id="PS00600">
    <property type="entry name" value="AA_TRANSFER_CLASS_3"/>
    <property type="match status" value="1"/>
</dbReference>
<comment type="subcellular location">
    <subcellularLocation>
        <location evidence="7">Cytoplasm</location>
    </subcellularLocation>
</comment>
<dbReference type="Pfam" id="PF00202">
    <property type="entry name" value="Aminotran_3"/>
    <property type="match status" value="1"/>
</dbReference>
<dbReference type="UniPathway" id="UPA00251">
    <property type="reaction ID" value="UER00317"/>
</dbReference>
<comment type="similarity">
    <text evidence="3 7">Belongs to the class-III pyridoxal-phosphate-dependent aminotransferase family. HemL subfamily.</text>
</comment>
<comment type="pathway">
    <text evidence="2">Porphyrin-containing compound metabolism; protoporphyrin-IX biosynthesis; 5-aminolevulinate from L-glutamyl-tRNA(Glu): step 2/2.</text>
</comment>
<accession>A0A1F5YZW7</accession>
<dbReference type="FunFam" id="3.40.640.10:FF:000021">
    <property type="entry name" value="Glutamate-1-semialdehyde 2,1-aminomutase"/>
    <property type="match status" value="1"/>
</dbReference>
<evidence type="ECO:0000256" key="5">
    <source>
        <dbReference type="ARBA" id="ARBA00023235"/>
    </source>
</evidence>
<dbReference type="CDD" id="cd00610">
    <property type="entry name" value="OAT_like"/>
    <property type="match status" value="1"/>
</dbReference>
<dbReference type="InterPro" id="IPR015424">
    <property type="entry name" value="PyrdxlP-dep_Trfase"/>
</dbReference>
<dbReference type="InterPro" id="IPR015422">
    <property type="entry name" value="PyrdxlP-dep_Trfase_small"/>
</dbReference>
<organism evidence="8 9">
    <name type="scientific">Candidatus Glassbacteria bacterium RIFCSPLOWO2_12_FULL_58_11</name>
    <dbReference type="NCBI Taxonomy" id="1817867"/>
    <lineage>
        <taxon>Bacteria</taxon>
        <taxon>Candidatus Glassiibacteriota</taxon>
    </lineage>
</organism>
<name>A0A1F5YZW7_9BACT</name>
<dbReference type="EC" id="5.4.3.8" evidence="7"/>
<dbReference type="Gene3D" id="3.40.640.10">
    <property type="entry name" value="Type I PLP-dependent aspartate aminotransferase-like (Major domain)"/>
    <property type="match status" value="1"/>
</dbReference>
<proteinExistence type="inferred from homology"/>
<gene>
    <name evidence="7" type="primary">hemL</name>
    <name evidence="8" type="ORF">A3F83_06200</name>
</gene>
<dbReference type="GO" id="GO:0042286">
    <property type="term" value="F:glutamate-1-semialdehyde 2,1-aminomutase activity"/>
    <property type="evidence" value="ECO:0007669"/>
    <property type="project" value="UniProtKB-UniRule"/>
</dbReference>
<dbReference type="AlphaFoldDB" id="A0A1F5YZW7"/>
<sequence length="429" mass="45849">MGALSRKLYERACRSIPAGVNSPVRAFRSVGQTGPFFVERGEGAWLYDVEGNRYLDFVGSWGPLILGHNPPGLAEVLEQAIRRGTSYGAATEKEIELAELIIRMVPSIEMVRLVNSGTEATMSALRLARGFTGRDRIVKCEGCYHGHGDAFLVKAGSGGATFGVPDSAGVPREVSGLTINVPYNDLVALGEVFKNAGEQIAAVILEPVAGNMGVVAPLEGYLEGVRKITAKWGALLIFDEVITGFRLAPGGAQQRFGITPDLTCLGKIIGGGFPVGAFGGRREIMEKLAPLGPVYQAGTLSGNPVGVSAGLFMLRRLSQEPPYEYLESLSARLEQGIRGNLAALELELTANRAGSLLTLFFTKGPVVDFTSAKTSDTAAFGRYFHQMLSRGVFIAPSQYEAGFINAAMTVEDIDRTVEINREALKSSQP</sequence>
<dbReference type="NCBIfam" id="NF000818">
    <property type="entry name" value="PRK00062.1"/>
    <property type="match status" value="1"/>
</dbReference>
<dbReference type="PANTHER" id="PTHR43713">
    <property type="entry name" value="GLUTAMATE-1-SEMIALDEHYDE 2,1-AMINOMUTASE"/>
    <property type="match status" value="1"/>
</dbReference>
<comment type="caution">
    <text evidence="8">The sequence shown here is derived from an EMBL/GenBank/DDBJ whole genome shotgun (WGS) entry which is preliminary data.</text>
</comment>
<keyword evidence="5 7" id="KW-0413">Isomerase</keyword>
<dbReference type="HAMAP" id="MF_00375">
    <property type="entry name" value="HemL_aminotrans_3"/>
    <property type="match status" value="1"/>
</dbReference>
<dbReference type="NCBIfam" id="TIGR00713">
    <property type="entry name" value="hemL"/>
    <property type="match status" value="1"/>
</dbReference>
<evidence type="ECO:0000256" key="6">
    <source>
        <dbReference type="ARBA" id="ARBA00023244"/>
    </source>
</evidence>
<dbReference type="InterPro" id="IPR004639">
    <property type="entry name" value="4pyrrol_synth_GluAld_NH2Trfase"/>
</dbReference>
<dbReference type="GO" id="GO:0030170">
    <property type="term" value="F:pyridoxal phosphate binding"/>
    <property type="evidence" value="ECO:0007669"/>
    <property type="project" value="InterPro"/>
</dbReference>
<keyword evidence="6 7" id="KW-0627">Porphyrin biosynthesis</keyword>